<evidence type="ECO:0000313" key="1">
    <source>
        <dbReference type="EMBL" id="MBB5208702.1"/>
    </source>
</evidence>
<accession>A0A7W8FZQ2</accession>
<reference evidence="1 2" key="1">
    <citation type="submission" date="2020-08" db="EMBL/GenBank/DDBJ databases">
        <title>Genomic Encyclopedia of Type Strains, Phase IV (KMG-IV): sequencing the most valuable type-strain genomes for metagenomic binning, comparative biology and taxonomic classification.</title>
        <authorList>
            <person name="Goeker M."/>
        </authorList>
    </citation>
    <scope>NUCLEOTIDE SEQUENCE [LARGE SCALE GENOMIC DNA]</scope>
    <source>
        <strain evidence="1 2">DSM 24163</strain>
    </source>
</reference>
<dbReference type="RefSeq" id="WP_183961262.1">
    <property type="nucleotide sequence ID" value="NZ_JACHHP010000004.1"/>
</dbReference>
<dbReference type="AlphaFoldDB" id="A0A7W8FZQ2"/>
<proteinExistence type="predicted"/>
<comment type="caution">
    <text evidence="1">The sequence shown here is derived from an EMBL/GenBank/DDBJ whole genome shotgun (WGS) entry which is preliminary data.</text>
</comment>
<dbReference type="Proteomes" id="UP000521199">
    <property type="component" value="Unassembled WGS sequence"/>
</dbReference>
<gene>
    <name evidence="1" type="ORF">HNQ52_002252</name>
</gene>
<name>A0A7W8FZQ2_9GAMM</name>
<sequence length="567" mass="60369">MKKSSLTTSVVAGLAGVAGLVNVSSALNVNPDGLGQVLIYPYYTVNGQNSTLVSIVNTTDDVKAVKVRFLEGRNSQEVLDFNLYLSPFDVWTGLVTDPQGDDTGRAILRSFDTSCIAPITVYNAIRTEAGQNFLDYQYAGTNKDGGPYHLERTREGHIEMIEMGRVVDDGDVSESDGTSVSAIDVLGGNPAPFAGSTLASFATHDDGVPVNCAAVARAWDAGGQWRSNANLDIDTPNGGLFGGGQIIDTSNGTNLSYNADAIEGFFVSESRANLHAFPGSVDPSLAFAQSSDGGEATAVIFDNGTLYQFTFTGADAGRNAVSAVFMHNEIYNEYVTNDGIGAQSEWVITFPTKRLHIEELLPSRLPFREIYRGDNVPPYANLAGACEPIDVEFFDREENTSGFIPDSVLPSPPPPNVEAPGLNLCFEAQVITFNQVTAGEVLTGNDPSGILGSFFPRNINLCQTYAPDDSCADDSVYTEGWLRMVLGDPALNFMFTDAVSADPAEPNILVGLPATGFWAANYVNSDAEPGLLANYSGIHKHRADRLTVAGSVDGDTLTYTVFGGSGE</sequence>
<dbReference type="EMBL" id="JACHHP010000004">
    <property type="protein sequence ID" value="MBB5208702.1"/>
    <property type="molecule type" value="Genomic_DNA"/>
</dbReference>
<organism evidence="1 2">
    <name type="scientific">Chiayiivirga flava</name>
    <dbReference type="NCBI Taxonomy" id="659595"/>
    <lineage>
        <taxon>Bacteria</taxon>
        <taxon>Pseudomonadati</taxon>
        <taxon>Pseudomonadota</taxon>
        <taxon>Gammaproteobacteria</taxon>
        <taxon>Lysobacterales</taxon>
        <taxon>Lysobacteraceae</taxon>
        <taxon>Chiayiivirga</taxon>
    </lineage>
</organism>
<keyword evidence="2" id="KW-1185">Reference proteome</keyword>
<protein>
    <submittedName>
        <fullName evidence="1">Uncharacterized protein</fullName>
    </submittedName>
</protein>
<evidence type="ECO:0000313" key="2">
    <source>
        <dbReference type="Proteomes" id="UP000521199"/>
    </source>
</evidence>